<dbReference type="InterPro" id="IPR018247">
    <property type="entry name" value="EF_Hand_1_Ca_BS"/>
</dbReference>
<dbReference type="InParanoid" id="U5GME6"/>
<evidence type="ECO:0000256" key="5">
    <source>
        <dbReference type="ARBA" id="ARBA00023027"/>
    </source>
</evidence>
<evidence type="ECO:0000259" key="9">
    <source>
        <dbReference type="PROSITE" id="PS50222"/>
    </source>
</evidence>
<organism evidence="10 11">
    <name type="scientific">Populus trichocarpa</name>
    <name type="common">Western balsam poplar</name>
    <name type="synonym">Populus balsamifera subsp. trichocarpa</name>
    <dbReference type="NCBI Taxonomy" id="3694"/>
    <lineage>
        <taxon>Eukaryota</taxon>
        <taxon>Viridiplantae</taxon>
        <taxon>Streptophyta</taxon>
        <taxon>Embryophyta</taxon>
        <taxon>Tracheophyta</taxon>
        <taxon>Spermatophyta</taxon>
        <taxon>Magnoliopsida</taxon>
        <taxon>eudicotyledons</taxon>
        <taxon>Gunneridae</taxon>
        <taxon>Pentapetalae</taxon>
        <taxon>rosids</taxon>
        <taxon>fabids</taxon>
        <taxon>Malpighiales</taxon>
        <taxon>Salicaceae</taxon>
        <taxon>Saliceae</taxon>
        <taxon>Populus</taxon>
    </lineage>
</organism>
<keyword evidence="2" id="KW-0677">Repeat</keyword>
<dbReference type="InterPro" id="IPR002182">
    <property type="entry name" value="NB-ARC"/>
</dbReference>
<evidence type="ECO:0000256" key="1">
    <source>
        <dbReference type="ARBA" id="ARBA00022614"/>
    </source>
</evidence>
<dbReference type="InterPro" id="IPR055414">
    <property type="entry name" value="LRR_R13L4/SHOC2-like"/>
</dbReference>
<dbReference type="Gene3D" id="3.40.50.10140">
    <property type="entry name" value="Toll/interleukin-1 receptor homology (TIR) domain"/>
    <property type="match status" value="1"/>
</dbReference>
<keyword evidence="5" id="KW-0520">NAD</keyword>
<dbReference type="PROSITE" id="PS50104">
    <property type="entry name" value="TIR"/>
    <property type="match status" value="1"/>
</dbReference>
<evidence type="ECO:0000313" key="10">
    <source>
        <dbReference type="EMBL" id="PNT44389.1"/>
    </source>
</evidence>
<dbReference type="Gene3D" id="1.10.238.10">
    <property type="entry name" value="EF-hand"/>
    <property type="match status" value="1"/>
</dbReference>
<feature type="domain" description="TIR" evidence="8">
    <location>
        <begin position="203"/>
        <end position="372"/>
    </location>
</feature>
<dbReference type="Gene3D" id="3.40.50.300">
    <property type="entry name" value="P-loop containing nucleotide triphosphate hydrolases"/>
    <property type="match status" value="1"/>
</dbReference>
<keyword evidence="11" id="KW-1185">Reference proteome</keyword>
<dbReference type="InterPro" id="IPR035897">
    <property type="entry name" value="Toll_tir_struct_dom_sf"/>
</dbReference>
<dbReference type="SMART" id="SM00054">
    <property type="entry name" value="EFh"/>
    <property type="match status" value="3"/>
</dbReference>
<dbReference type="Gene3D" id="3.80.10.10">
    <property type="entry name" value="Ribonuclease Inhibitor"/>
    <property type="match status" value="2"/>
</dbReference>
<dbReference type="AlphaFoldDB" id="U5GME6"/>
<evidence type="ECO:0000259" key="8">
    <source>
        <dbReference type="PROSITE" id="PS50104"/>
    </source>
</evidence>
<feature type="domain" description="EF-hand" evidence="9">
    <location>
        <begin position="47"/>
        <end position="82"/>
    </location>
</feature>
<protein>
    <recommendedName>
        <fullName evidence="12">TIR domain-containing protein</fullName>
    </recommendedName>
</protein>
<dbReference type="PRINTS" id="PR00364">
    <property type="entry name" value="DISEASERSIST"/>
</dbReference>
<evidence type="ECO:0000256" key="3">
    <source>
        <dbReference type="ARBA" id="ARBA00022821"/>
    </source>
</evidence>
<dbReference type="Pfam" id="PF23598">
    <property type="entry name" value="LRR_14"/>
    <property type="match status" value="1"/>
</dbReference>
<dbReference type="InterPro" id="IPR032675">
    <property type="entry name" value="LRR_dom_sf"/>
</dbReference>
<evidence type="ECO:0000256" key="4">
    <source>
        <dbReference type="ARBA" id="ARBA00022837"/>
    </source>
</evidence>
<dbReference type="FunFam" id="1.10.238.10:FF:000073">
    <property type="entry name" value="calcineurin B-like protein 3"/>
    <property type="match status" value="1"/>
</dbReference>
<keyword evidence="1" id="KW-0433">Leucine-rich repeat</keyword>
<dbReference type="GO" id="GO:0043531">
    <property type="term" value="F:ADP binding"/>
    <property type="evidence" value="ECO:0007669"/>
    <property type="project" value="InterPro"/>
</dbReference>
<dbReference type="PANTHER" id="PTHR11017:SF271">
    <property type="entry name" value="DISEASE RESISTANCE PROTEIN (TIR-NBS-LRR CLASS) FAMILY"/>
    <property type="match status" value="1"/>
</dbReference>
<dbReference type="PANTHER" id="PTHR11017">
    <property type="entry name" value="LEUCINE-RICH REPEAT-CONTAINING PROTEIN"/>
    <property type="match status" value="1"/>
</dbReference>
<dbReference type="Gene3D" id="1.10.8.430">
    <property type="entry name" value="Helical domain of apoptotic protease-activating factors"/>
    <property type="match status" value="1"/>
</dbReference>
<dbReference type="Pfam" id="PF13499">
    <property type="entry name" value="EF-hand_7"/>
    <property type="match status" value="1"/>
</dbReference>
<dbReference type="ExpressionAtlas" id="U5GME6">
    <property type="expression patterns" value="differential"/>
</dbReference>
<feature type="region of interest" description="Disordered" evidence="7">
    <location>
        <begin position="179"/>
        <end position="200"/>
    </location>
</feature>
<dbReference type="Pfam" id="PF00931">
    <property type="entry name" value="NB-ARC"/>
    <property type="match status" value="1"/>
</dbReference>
<comment type="similarity">
    <text evidence="6">Belongs to the calcineurin regulatory subunit family.</text>
</comment>
<dbReference type="STRING" id="3694.U5GME6"/>
<evidence type="ECO:0008006" key="12">
    <source>
        <dbReference type="Google" id="ProtNLM"/>
    </source>
</evidence>
<evidence type="ECO:0000256" key="7">
    <source>
        <dbReference type="SAM" id="MobiDB-lite"/>
    </source>
</evidence>
<dbReference type="PROSITE" id="PS00018">
    <property type="entry name" value="EF_HAND_1"/>
    <property type="match status" value="2"/>
</dbReference>
<dbReference type="Proteomes" id="UP000006729">
    <property type="component" value="Chromosome 3"/>
</dbReference>
<dbReference type="FunFam" id="3.40.50.10140:FF:000007">
    <property type="entry name" value="Disease resistance protein (TIR-NBS-LRR class)"/>
    <property type="match status" value="1"/>
</dbReference>
<dbReference type="SUPFAM" id="SSF47473">
    <property type="entry name" value="EF-hand"/>
    <property type="match status" value="1"/>
</dbReference>
<dbReference type="GO" id="GO:0007165">
    <property type="term" value="P:signal transduction"/>
    <property type="evidence" value="ECO:0007669"/>
    <property type="project" value="InterPro"/>
</dbReference>
<dbReference type="InterPro" id="IPR044974">
    <property type="entry name" value="Disease_R_plants"/>
</dbReference>
<keyword evidence="4" id="KW-0106">Calcium</keyword>
<evidence type="ECO:0000313" key="11">
    <source>
        <dbReference type="Proteomes" id="UP000006729"/>
    </source>
</evidence>
<feature type="domain" description="EF-hand" evidence="9">
    <location>
        <begin position="128"/>
        <end position="163"/>
    </location>
</feature>
<name>U5GME6_POPTR</name>
<dbReference type="InterPro" id="IPR058192">
    <property type="entry name" value="WHD_ROQ1-like"/>
</dbReference>
<dbReference type="InterPro" id="IPR000157">
    <property type="entry name" value="TIR_dom"/>
</dbReference>
<dbReference type="SUPFAM" id="SSF52200">
    <property type="entry name" value="Toll/Interleukin receptor TIR domain"/>
    <property type="match status" value="1"/>
</dbReference>
<dbReference type="GO" id="GO:0006952">
    <property type="term" value="P:defense response"/>
    <property type="evidence" value="ECO:0007669"/>
    <property type="project" value="UniProtKB-KW"/>
</dbReference>
<gene>
    <name evidence="10" type="ORF">POPTR_003G084200</name>
</gene>
<dbReference type="PROSITE" id="PS50222">
    <property type="entry name" value="EF_HAND_2"/>
    <property type="match status" value="3"/>
</dbReference>
<accession>U5GME6</accession>
<dbReference type="EMBL" id="CM009292">
    <property type="protein sequence ID" value="PNT44389.1"/>
    <property type="molecule type" value="Genomic_DNA"/>
</dbReference>
<dbReference type="GO" id="GO:0005509">
    <property type="term" value="F:calcium ion binding"/>
    <property type="evidence" value="ECO:0007669"/>
    <property type="project" value="InterPro"/>
</dbReference>
<sequence>MGCFSSKVARQFPGHEDPVALASQTAFSVSEVEALFELYKSISSSVVDDGLISKIFELFDVKHKGVIDFSDFVRSLNVFHPNASQEDKIDFSFKLYDLDNTGFIERQEVKQMLIALLCESEMKLADETVEIILDKTFLDADVNRDGKIDKSEWENFVCRNPSLLKIMTLPYLRHLPSPTSARSMATRKNSDPSFSSSSSAPQWKYDVFLSFRGEDTRKKFTDHLYTALIHAGIHTFRDNDELPRGEDISSIISRPIQESRIAIVVFSKGYASSTWCLGELSEILACKSAIGQLAVPIFYDIDPSDVRKQTASFAEAFKRHEERFKENIEMVNKWRKVLVEAANLSGWHLQEMENGHEAKFIEKMVEDVLHKLNCKYLTVASYPVGIDSRVKDVVSMLSVYTDDVRTVGIYGMGGIGKTTIAKAVFNELCNEFEGSCCLLNIKEISEQPSGLVQLQEQLISDLIQSKTFKINNVDRGSALIKERLCHKRVLVVLDDLDQLKQLGALMGERNWFGLGSRVIITTRDEHLLTQLQVHNKYLVEELNHDESLQLFIAHAFKENRPTEEFLGISKGVVQYVGGLPLALEVLGSYLCKRSIGEWRSARKLQISFNALDDDDIKGIFLDITCFFIGMDVDYVSKLLDGCGFHSRIGIEVLMQRSLITTNWYNKLRMHDLLRDMGREIIREMSPDHPGKRRRLCFQKDVLDALRKKMFLNRLKILNLSYSVHLSTPPHFMGLPCLERIILEGCTSLVEVHQSIGHLDSLTLLNLEGCKSLKNLPESICYLKCLESLNISRCINLEKLPDQLGDMEALTMLLADGTAIERLPSSIGHLKNLSNLSLGGFKYDLSSVSWFSHILPWLSPRISNPRALLPTFTGLNSLRRLDLSYCGLSDGTDLGGLSSLQELNFTRNKLNNLPNGIDRLPELQVLCLYHCADLLSISDLPSTLHSLMVYHCTSIERLSIHSKNVPDMYLVNCQQLSDIQGLGSVGNKPLIYVDNCSKLANNFKSLLQASFKGEHLDICLRDSEIPDWFSHRGDGSSISFYVPDSEIQGLIVWIVCGASERRLPLPYASATIRNKSKGVRLFHWSTFIPLYYSKPAYHSWVNYVTFSRLPCAMEGGEVVEHSVKITNGVVVDKCGVHLISKE</sequence>
<evidence type="ECO:0000256" key="2">
    <source>
        <dbReference type="ARBA" id="ARBA00022737"/>
    </source>
</evidence>
<dbReference type="Pfam" id="PF23282">
    <property type="entry name" value="WHD_ROQ1"/>
    <property type="match status" value="1"/>
</dbReference>
<feature type="domain" description="EF-hand" evidence="9">
    <location>
        <begin position="84"/>
        <end position="119"/>
    </location>
</feature>
<dbReference type="InterPro" id="IPR002048">
    <property type="entry name" value="EF_hand_dom"/>
</dbReference>
<dbReference type="SMART" id="SM00255">
    <property type="entry name" value="TIR"/>
    <property type="match status" value="1"/>
</dbReference>
<dbReference type="InterPro" id="IPR042197">
    <property type="entry name" value="Apaf_helical"/>
</dbReference>
<dbReference type="InterPro" id="IPR027417">
    <property type="entry name" value="P-loop_NTPase"/>
</dbReference>
<reference evidence="10 11" key="1">
    <citation type="journal article" date="2006" name="Science">
        <title>The genome of black cottonwood, Populus trichocarpa (Torr. &amp; Gray).</title>
        <authorList>
            <person name="Tuskan G.A."/>
            <person name="Difazio S."/>
            <person name="Jansson S."/>
            <person name="Bohlmann J."/>
            <person name="Grigoriev I."/>
            <person name="Hellsten U."/>
            <person name="Putnam N."/>
            <person name="Ralph S."/>
            <person name="Rombauts S."/>
            <person name="Salamov A."/>
            <person name="Schein J."/>
            <person name="Sterck L."/>
            <person name="Aerts A."/>
            <person name="Bhalerao R.R."/>
            <person name="Bhalerao R.P."/>
            <person name="Blaudez D."/>
            <person name="Boerjan W."/>
            <person name="Brun A."/>
            <person name="Brunner A."/>
            <person name="Busov V."/>
            <person name="Campbell M."/>
            <person name="Carlson J."/>
            <person name="Chalot M."/>
            <person name="Chapman J."/>
            <person name="Chen G.L."/>
            <person name="Cooper D."/>
            <person name="Coutinho P.M."/>
            <person name="Couturier J."/>
            <person name="Covert S."/>
            <person name="Cronk Q."/>
            <person name="Cunningham R."/>
            <person name="Davis J."/>
            <person name="Degroeve S."/>
            <person name="Dejardin A."/>
            <person name="Depamphilis C."/>
            <person name="Detter J."/>
            <person name="Dirks B."/>
            <person name="Dubchak I."/>
            <person name="Duplessis S."/>
            <person name="Ehlting J."/>
            <person name="Ellis B."/>
            <person name="Gendler K."/>
            <person name="Goodstein D."/>
            <person name="Gribskov M."/>
            <person name="Grimwood J."/>
            <person name="Groover A."/>
            <person name="Gunter L."/>
            <person name="Hamberger B."/>
            <person name="Heinze B."/>
            <person name="Helariutta Y."/>
            <person name="Henrissat B."/>
            <person name="Holligan D."/>
            <person name="Holt R."/>
            <person name="Huang W."/>
            <person name="Islam-Faridi N."/>
            <person name="Jones S."/>
            <person name="Jones-Rhoades M."/>
            <person name="Jorgensen R."/>
            <person name="Joshi C."/>
            <person name="Kangasjarvi J."/>
            <person name="Karlsson J."/>
            <person name="Kelleher C."/>
            <person name="Kirkpatrick R."/>
            <person name="Kirst M."/>
            <person name="Kohler A."/>
            <person name="Kalluri U."/>
            <person name="Larimer F."/>
            <person name="Leebens-Mack J."/>
            <person name="Leple J.C."/>
            <person name="Locascio P."/>
            <person name="Lou Y."/>
            <person name="Lucas S."/>
            <person name="Martin F."/>
            <person name="Montanini B."/>
            <person name="Napoli C."/>
            <person name="Nelson D.R."/>
            <person name="Nelson C."/>
            <person name="Nieminen K."/>
            <person name="Nilsson O."/>
            <person name="Pereda V."/>
            <person name="Peter G."/>
            <person name="Philippe R."/>
            <person name="Pilate G."/>
            <person name="Poliakov A."/>
            <person name="Razumovskaya J."/>
            <person name="Richardson P."/>
            <person name="Rinaldi C."/>
            <person name="Ritland K."/>
            <person name="Rouze P."/>
            <person name="Ryaboy D."/>
            <person name="Schmutz J."/>
            <person name="Schrader J."/>
            <person name="Segerman B."/>
            <person name="Shin H."/>
            <person name="Siddiqui A."/>
            <person name="Sterky F."/>
            <person name="Terry A."/>
            <person name="Tsai C.J."/>
            <person name="Uberbacher E."/>
            <person name="Unneberg P."/>
            <person name="Vahala J."/>
            <person name="Wall K."/>
            <person name="Wessler S."/>
            <person name="Yang G."/>
            <person name="Yin T."/>
            <person name="Douglas C."/>
            <person name="Marra M."/>
            <person name="Sandberg G."/>
            <person name="Van de Peer Y."/>
            <person name="Rokhsar D."/>
        </authorList>
    </citation>
    <scope>NUCLEOTIDE SEQUENCE [LARGE SCALE GENOMIC DNA]</scope>
    <source>
        <strain evidence="11">cv. Nisqually</strain>
    </source>
</reference>
<dbReference type="SUPFAM" id="SSF52540">
    <property type="entry name" value="P-loop containing nucleoside triphosphate hydrolases"/>
    <property type="match status" value="1"/>
</dbReference>
<keyword evidence="3" id="KW-0611">Plant defense</keyword>
<dbReference type="InterPro" id="IPR011992">
    <property type="entry name" value="EF-hand-dom_pair"/>
</dbReference>
<dbReference type="GO" id="GO:0051707">
    <property type="term" value="P:response to other organism"/>
    <property type="evidence" value="ECO:0007669"/>
    <property type="project" value="UniProtKB-ARBA"/>
</dbReference>
<dbReference type="Pfam" id="PF01582">
    <property type="entry name" value="TIR"/>
    <property type="match status" value="1"/>
</dbReference>
<evidence type="ECO:0000256" key="6">
    <source>
        <dbReference type="ARBA" id="ARBA00023774"/>
    </source>
</evidence>
<proteinExistence type="inferred from homology"/>
<dbReference type="SUPFAM" id="SSF52058">
    <property type="entry name" value="L domain-like"/>
    <property type="match status" value="1"/>
</dbReference>